<name>A0A0D6PD53_9PROT</name>
<proteinExistence type="predicted"/>
<reference evidence="2 3" key="1">
    <citation type="submission" date="2012-11" db="EMBL/GenBank/DDBJ databases">
        <title>Whole genome sequence of Acidocella aminolytica 101 = DSM 11237.</title>
        <authorList>
            <person name="Azuma Y."/>
            <person name="Higashiura N."/>
            <person name="Hirakawa H."/>
            <person name="Matsushita K."/>
        </authorList>
    </citation>
    <scope>NUCLEOTIDE SEQUENCE [LARGE SCALE GENOMIC DNA]</scope>
    <source>
        <strain evidence="3">101 / DSM 11237</strain>
    </source>
</reference>
<dbReference type="EMBL" id="BANC01000020">
    <property type="protein sequence ID" value="GAN79286.1"/>
    <property type="molecule type" value="Genomic_DNA"/>
</dbReference>
<evidence type="ECO:0000313" key="3">
    <source>
        <dbReference type="Proteomes" id="UP000032668"/>
    </source>
</evidence>
<organism evidence="2 3">
    <name type="scientific">Acidocella aminolytica 101 = DSM 11237</name>
    <dbReference type="NCBI Taxonomy" id="1120923"/>
    <lineage>
        <taxon>Bacteria</taxon>
        <taxon>Pseudomonadati</taxon>
        <taxon>Pseudomonadota</taxon>
        <taxon>Alphaproteobacteria</taxon>
        <taxon>Acetobacterales</taxon>
        <taxon>Acidocellaceae</taxon>
        <taxon>Acidocella</taxon>
    </lineage>
</organism>
<evidence type="ECO:0000256" key="1">
    <source>
        <dbReference type="SAM" id="Phobius"/>
    </source>
</evidence>
<accession>A0A0D6PD53</accession>
<gene>
    <name evidence="2" type="ORF">Aam_020_050</name>
</gene>
<dbReference type="AlphaFoldDB" id="A0A0D6PD53"/>
<feature type="transmembrane region" description="Helical" evidence="1">
    <location>
        <begin position="12"/>
        <end position="31"/>
    </location>
</feature>
<sequence length="186" mass="20676">MRLPLIGNALPARLMAYASLVAAIIVSLWLAETTRHWRWVVATLAVLFLWPAQSAVKVIPFQPLFQPGQIQKAIGHDKNVLILPFGIFSPSMFWQMESGFAFSQAGGYLGFPPKRVQTNSKIMRLFFGFIDPGVVEALAVYCQTTHVDDLIVMPGTDQRLVDGLRSLQWPVKFMDGASIYSVPSLP</sequence>
<keyword evidence="1" id="KW-0812">Transmembrane</keyword>
<keyword evidence="1" id="KW-1133">Transmembrane helix</keyword>
<protein>
    <submittedName>
        <fullName evidence="2">Uncharacterized protein</fullName>
    </submittedName>
</protein>
<dbReference type="STRING" id="1120923.SAMN02746095_00282"/>
<comment type="caution">
    <text evidence="2">The sequence shown here is derived from an EMBL/GenBank/DDBJ whole genome shotgun (WGS) entry which is preliminary data.</text>
</comment>
<evidence type="ECO:0000313" key="2">
    <source>
        <dbReference type="EMBL" id="GAN79286.1"/>
    </source>
</evidence>
<feature type="transmembrane region" description="Helical" evidence="1">
    <location>
        <begin position="37"/>
        <end position="56"/>
    </location>
</feature>
<keyword evidence="1" id="KW-0472">Membrane</keyword>
<keyword evidence="3" id="KW-1185">Reference proteome</keyword>
<dbReference type="Proteomes" id="UP000032668">
    <property type="component" value="Unassembled WGS sequence"/>
</dbReference>